<dbReference type="KEGG" id="eth:CK496_09150"/>
<comment type="caution">
    <text evidence="1">The sequence shown here is derived from an EMBL/GenBank/DDBJ whole genome shotgun (WGS) entry which is preliminary data.</text>
</comment>
<dbReference type="Proteomes" id="UP000321361">
    <property type="component" value="Unassembled WGS sequence"/>
</dbReference>
<gene>
    <name evidence="1" type="ORF">ETH01_08540</name>
</gene>
<organism evidence="1 2">
    <name type="scientific">Enterococcus thailandicus</name>
    <dbReference type="NCBI Taxonomy" id="417368"/>
    <lineage>
        <taxon>Bacteria</taxon>
        <taxon>Bacillati</taxon>
        <taxon>Bacillota</taxon>
        <taxon>Bacilli</taxon>
        <taxon>Lactobacillales</taxon>
        <taxon>Enterococcaceae</taxon>
        <taxon>Enterococcus</taxon>
    </lineage>
</organism>
<sequence>MKYPLCLWGEDVQKFIDEIKIEGARFKHKNGNVIYQVAGGNLCKISAPEGTIVDIRDKKSY</sequence>
<accession>A0A249SKD4</accession>
<proteinExistence type="predicted"/>
<name>A0A249SKD4_ENTTH</name>
<reference evidence="1 2" key="1">
    <citation type="submission" date="2019-07" db="EMBL/GenBank/DDBJ databases">
        <title>Whole genome shotgun sequence of Enterococcus thailandicus NBRC 101867.</title>
        <authorList>
            <person name="Hosoyama A."/>
            <person name="Uohara A."/>
            <person name="Ohji S."/>
            <person name="Ichikawa N."/>
        </authorList>
    </citation>
    <scope>NUCLEOTIDE SEQUENCE [LARGE SCALE GENOMIC DNA]</scope>
    <source>
        <strain evidence="1 2">NBRC 101867</strain>
    </source>
</reference>
<evidence type="ECO:0000313" key="1">
    <source>
        <dbReference type="EMBL" id="GEK36567.1"/>
    </source>
</evidence>
<protein>
    <submittedName>
        <fullName evidence="1">Uncharacterized protein</fullName>
    </submittedName>
</protein>
<evidence type="ECO:0000313" key="2">
    <source>
        <dbReference type="Proteomes" id="UP000321361"/>
    </source>
</evidence>
<dbReference type="EMBL" id="BJUG01000003">
    <property type="protein sequence ID" value="GEK36567.1"/>
    <property type="molecule type" value="Genomic_DNA"/>
</dbReference>
<dbReference type="AlphaFoldDB" id="A0A249SKD4"/>